<evidence type="ECO:0000256" key="1">
    <source>
        <dbReference type="SAM" id="Phobius"/>
    </source>
</evidence>
<protein>
    <submittedName>
        <fullName evidence="2">Uncharacterized protein gccD</fullName>
    </submittedName>
</protein>
<dbReference type="InterPro" id="IPR036249">
    <property type="entry name" value="Thioredoxin-like_sf"/>
</dbReference>
<dbReference type="Pfam" id="PF20207">
    <property type="entry name" value="DUF6568"/>
    <property type="match status" value="1"/>
</dbReference>
<organism evidence="2">
    <name type="scientific">Lactiplantibacillus plantarum</name>
    <name type="common">Lactobacillus plantarum</name>
    <dbReference type="NCBI Taxonomy" id="1590"/>
    <lineage>
        <taxon>Bacteria</taxon>
        <taxon>Bacillati</taxon>
        <taxon>Bacillota</taxon>
        <taxon>Bacilli</taxon>
        <taxon>Lactobacillales</taxon>
        <taxon>Lactobacillaceae</taxon>
        <taxon>Lactiplantibacillus</taxon>
    </lineage>
</organism>
<dbReference type="InterPro" id="IPR046698">
    <property type="entry name" value="PedC-like"/>
</dbReference>
<reference evidence="2" key="1">
    <citation type="journal article" date="2011" name="FEBS Lett.">
        <title>Cysteine S-glycosylation, a new post-translational modification found in glycopeptide bacteriocins.</title>
        <authorList>
            <person name="Stepper J."/>
            <person name="Shastri S."/>
            <person name="Loo T.S."/>
            <person name="Preston J.C."/>
            <person name="Novak P."/>
            <person name="Man P."/>
            <person name="Moore C.H."/>
            <person name="Havlicek V."/>
            <person name="Patchett M.L."/>
            <person name="Norris G.E."/>
        </authorList>
    </citation>
    <scope>NUCLEOTIDE SEQUENCE</scope>
    <source>
        <strain evidence="2">KW30</strain>
    </source>
</reference>
<keyword evidence="1" id="KW-0472">Membrane</keyword>
<dbReference type="Gene3D" id="3.40.30.10">
    <property type="entry name" value="Glutaredoxin"/>
    <property type="match status" value="1"/>
</dbReference>
<name>E9K9Y9_LACPN</name>
<dbReference type="EMBL" id="GU552553">
    <property type="protein sequence ID" value="ADV57364.1"/>
    <property type="molecule type" value="Genomic_DNA"/>
</dbReference>
<proteinExistence type="predicted"/>
<dbReference type="SUPFAM" id="SSF52833">
    <property type="entry name" value="Thioredoxin-like"/>
    <property type="match status" value="1"/>
</dbReference>
<evidence type="ECO:0000313" key="2">
    <source>
        <dbReference type="EMBL" id="ADV57364.1"/>
    </source>
</evidence>
<gene>
    <name evidence="2" type="primary">gccD</name>
</gene>
<sequence>MNLLKKRKLVLILLILLIILLVIGLFSVIITKRNSYEHENVLRAEIISESKTNTMVYKELNSITIPTFEKEISDKRDFLVYIGRPTCSDCNLFDPILVNELKKEDMTSNVVFLNVAWERQKGWTSWVQFKKKYGFKQTPAIIHYHNGKVLSIIQWGNNKGISKGDLHLWLIKQKEKI</sequence>
<feature type="transmembrane region" description="Helical" evidence="1">
    <location>
        <begin position="9"/>
        <end position="30"/>
    </location>
</feature>
<keyword evidence="1" id="KW-1133">Transmembrane helix</keyword>
<accession>E9K9Y9</accession>
<keyword evidence="1" id="KW-0812">Transmembrane</keyword>
<dbReference type="AlphaFoldDB" id="E9K9Y9"/>
<dbReference type="RefSeq" id="WP_280948886.1">
    <property type="nucleotide sequence ID" value="NZ_CP123762.1"/>
</dbReference>
<dbReference type="CDD" id="cd02947">
    <property type="entry name" value="TRX_family"/>
    <property type="match status" value="1"/>
</dbReference>